<accession>A0A8J6Y134</accession>
<dbReference type="CDD" id="cd05398">
    <property type="entry name" value="NT_ClassII-CCAase"/>
    <property type="match status" value="1"/>
</dbReference>
<feature type="domain" description="Poly A polymerase head" evidence="5">
    <location>
        <begin position="11"/>
        <end position="146"/>
    </location>
</feature>
<feature type="domain" description="tRNA nucleotidyltransferase/poly(A) polymerase RNA and SrmB- binding" evidence="6">
    <location>
        <begin position="173"/>
        <end position="233"/>
    </location>
</feature>
<keyword evidence="1 3" id="KW-0808">Transferase</keyword>
<dbReference type="InterPro" id="IPR043519">
    <property type="entry name" value="NT_sf"/>
</dbReference>
<comment type="similarity">
    <text evidence="3">Belongs to the tRNA nucleotidyltransferase/poly(A) polymerase family.</text>
</comment>
<comment type="caution">
    <text evidence="7">The sequence shown here is derived from an EMBL/GenBank/DDBJ whole genome shotgun (WGS) entry which is preliminary data.</text>
</comment>
<dbReference type="GO" id="GO:0000166">
    <property type="term" value="F:nucleotide binding"/>
    <property type="evidence" value="ECO:0007669"/>
    <property type="project" value="UniProtKB-KW"/>
</dbReference>
<dbReference type="Gene3D" id="1.10.3090.10">
    <property type="entry name" value="cca-adding enzyme, domain 2"/>
    <property type="match status" value="1"/>
</dbReference>
<dbReference type="InterPro" id="IPR010206">
    <property type="entry name" value="PolA_pol_I"/>
</dbReference>
<proteinExistence type="inferred from homology"/>
<gene>
    <name evidence="7" type="primary">pcnB</name>
    <name evidence="7" type="ORF">IFK94_08700</name>
</gene>
<evidence type="ECO:0000259" key="6">
    <source>
        <dbReference type="Pfam" id="PF12627"/>
    </source>
</evidence>
<dbReference type="EC" id="2.7.7.19" evidence="7"/>
<evidence type="ECO:0000256" key="2">
    <source>
        <dbReference type="ARBA" id="ARBA00022741"/>
    </source>
</evidence>
<dbReference type="AlphaFoldDB" id="A0A8J6Y134"/>
<keyword evidence="7" id="KW-0548">Nucleotidyltransferase</keyword>
<dbReference type="GO" id="GO:0043633">
    <property type="term" value="P:polyadenylation-dependent RNA catabolic process"/>
    <property type="evidence" value="ECO:0007669"/>
    <property type="project" value="InterPro"/>
</dbReference>
<evidence type="ECO:0000256" key="1">
    <source>
        <dbReference type="ARBA" id="ARBA00022679"/>
    </source>
</evidence>
<dbReference type="PANTHER" id="PTHR43051">
    <property type="entry name" value="POLYNUCLEOTIDE ADENYLYLTRANSFERASE FAMILY PROTEIN"/>
    <property type="match status" value="1"/>
</dbReference>
<feature type="compositionally biased region" description="Basic residues" evidence="4">
    <location>
        <begin position="404"/>
        <end position="414"/>
    </location>
</feature>
<evidence type="ECO:0000313" key="8">
    <source>
        <dbReference type="Proteomes" id="UP000648239"/>
    </source>
</evidence>
<dbReference type="PANTHER" id="PTHR43051:SF1">
    <property type="entry name" value="POLYNUCLEOTIDE ADENYLYLTRANSFERASE FAMILY PROTEIN"/>
    <property type="match status" value="1"/>
</dbReference>
<dbReference type="SUPFAM" id="SSF81891">
    <property type="entry name" value="Poly A polymerase C-terminal region-like"/>
    <property type="match status" value="1"/>
</dbReference>
<dbReference type="InterPro" id="IPR052191">
    <property type="entry name" value="tRNA_ntf/polyA_polymerase_I"/>
</dbReference>
<dbReference type="Pfam" id="PF12627">
    <property type="entry name" value="PolyA_pol_RNAbd"/>
    <property type="match status" value="1"/>
</dbReference>
<evidence type="ECO:0000256" key="3">
    <source>
        <dbReference type="RuleBase" id="RU003953"/>
    </source>
</evidence>
<reference evidence="7 8" key="1">
    <citation type="submission" date="2020-08" db="EMBL/GenBank/DDBJ databases">
        <title>Acidobacteriota in marine sediments use diverse sulfur dissimilation pathways.</title>
        <authorList>
            <person name="Wasmund K."/>
        </authorList>
    </citation>
    <scope>NUCLEOTIDE SEQUENCE [LARGE SCALE GENOMIC DNA]</scope>
    <source>
        <strain evidence="7">MAG AM4</strain>
    </source>
</reference>
<evidence type="ECO:0000313" key="7">
    <source>
        <dbReference type="EMBL" id="MBD3868192.1"/>
    </source>
</evidence>
<feature type="compositionally biased region" description="Basic residues" evidence="4">
    <location>
        <begin position="508"/>
        <end position="519"/>
    </location>
</feature>
<name>A0A8J6Y134_9BACT</name>
<organism evidence="7 8">
    <name type="scientific">Candidatus Polarisedimenticola svalbardensis</name>
    <dbReference type="NCBI Taxonomy" id="2886004"/>
    <lineage>
        <taxon>Bacteria</taxon>
        <taxon>Pseudomonadati</taxon>
        <taxon>Acidobacteriota</taxon>
        <taxon>Candidatus Polarisedimenticolia</taxon>
        <taxon>Candidatus Polarisedimenticolales</taxon>
        <taxon>Candidatus Polarisedimenticolaceae</taxon>
        <taxon>Candidatus Polarisedimenticola</taxon>
    </lineage>
</organism>
<keyword evidence="2" id="KW-0547">Nucleotide-binding</keyword>
<evidence type="ECO:0000256" key="4">
    <source>
        <dbReference type="SAM" id="MobiDB-lite"/>
    </source>
</evidence>
<dbReference type="InterPro" id="IPR032828">
    <property type="entry name" value="PolyA_RNA-bd"/>
</dbReference>
<dbReference type="SUPFAM" id="SSF81301">
    <property type="entry name" value="Nucleotidyltransferase"/>
    <property type="match status" value="1"/>
</dbReference>
<dbReference type="EMBL" id="JACXWD010000024">
    <property type="protein sequence ID" value="MBD3868192.1"/>
    <property type="molecule type" value="Genomic_DNA"/>
</dbReference>
<evidence type="ECO:0000259" key="5">
    <source>
        <dbReference type="Pfam" id="PF01743"/>
    </source>
</evidence>
<keyword evidence="3" id="KW-0694">RNA-binding</keyword>
<dbReference type="GO" id="GO:0006396">
    <property type="term" value="P:RNA processing"/>
    <property type="evidence" value="ECO:0007669"/>
    <property type="project" value="InterPro"/>
</dbReference>
<dbReference type="GO" id="GO:0003723">
    <property type="term" value="F:RNA binding"/>
    <property type="evidence" value="ECO:0007669"/>
    <property type="project" value="UniProtKB-KW"/>
</dbReference>
<dbReference type="Proteomes" id="UP000648239">
    <property type="component" value="Unassembled WGS sequence"/>
</dbReference>
<sequence>MRRLTRFDHTAYLVGGCVRDLLLDRRPKDFDIGTSATPRQVKRIFRNSRIIGRRFRLAHIYFQNRKIIEVATFRAMAEQDQPGEDRPTDEGQEKDLLIRDDNVFGTLEEDALRRDFTINQLFYDLVGQNVIDHADGLADLRRRYVRTIGDPSVRFREDPIRILRAIKFAARLDFKIEDGTLAALKAAVHEIPKAAPPRVLEEINRFCAGGASRRSFELLRETGVLDVILPEFAGHYRRDRDAVETLDKLLTAMDRRTADGREAETGEILAVLAVPILFERLGWKRNGTASWPQGVDMHRVVDDLIRPLAQRLRISRKDQELCRTLVMTLFRMVPHGKTRPNVRRAILSRECLPSALWILTALGEMLGGEFKESAAIWGREPTGSGGEGESRQTGDRPAGAGRSRSSRRRRSRGGRKGEESGGEKETRGKSESQARKPAGKKTTSPPKPDPNMPSPWSDNYFFAALPTVPEGADAPAPETEDRPAEDQPSEETTATDRSPEDGDEAPPKKKRRRRRRRRKPAGEPTDQE</sequence>
<dbReference type="InterPro" id="IPR002646">
    <property type="entry name" value="PolA_pol_head_dom"/>
</dbReference>
<feature type="region of interest" description="Disordered" evidence="4">
    <location>
        <begin position="378"/>
        <end position="528"/>
    </location>
</feature>
<feature type="compositionally biased region" description="Basic and acidic residues" evidence="4">
    <location>
        <begin position="415"/>
        <end position="434"/>
    </location>
</feature>
<dbReference type="GO" id="GO:1990817">
    <property type="term" value="F:poly(A) RNA polymerase activity"/>
    <property type="evidence" value="ECO:0007669"/>
    <property type="project" value="UniProtKB-EC"/>
</dbReference>
<protein>
    <submittedName>
        <fullName evidence="7">Polynucleotide adenylyltransferase PcnB</fullName>
        <ecNumber evidence="7">2.7.7.19</ecNumber>
    </submittedName>
</protein>
<dbReference type="NCBIfam" id="TIGR01942">
    <property type="entry name" value="pcnB"/>
    <property type="match status" value="1"/>
</dbReference>
<dbReference type="Gene3D" id="3.30.460.10">
    <property type="entry name" value="Beta Polymerase, domain 2"/>
    <property type="match status" value="1"/>
</dbReference>
<dbReference type="Pfam" id="PF01743">
    <property type="entry name" value="PolyA_pol"/>
    <property type="match status" value="1"/>
</dbReference>